<evidence type="ECO:0000256" key="1">
    <source>
        <dbReference type="SAM" id="SignalP"/>
    </source>
</evidence>
<feature type="signal peptide" evidence="1">
    <location>
        <begin position="1"/>
        <end position="21"/>
    </location>
</feature>
<accession>A0A7D4C8R9</accession>
<evidence type="ECO:0000313" key="2">
    <source>
        <dbReference type="EMBL" id="QKG85736.1"/>
    </source>
</evidence>
<reference evidence="2 3" key="1">
    <citation type="submission" date="2020-01" db="EMBL/GenBank/DDBJ databases">
        <authorList>
            <person name="Gulvik C.A."/>
            <person name="Batra D.G."/>
        </authorList>
    </citation>
    <scope>NUCLEOTIDE SEQUENCE [LARGE SCALE GENOMIC DNA]</scope>
    <source>
        <strain evidence="2 3">W9323</strain>
    </source>
</reference>
<dbReference type="AlphaFoldDB" id="A0A7D4C8R9"/>
<evidence type="ECO:0000313" key="3">
    <source>
        <dbReference type="Proteomes" id="UP000503088"/>
    </source>
</evidence>
<organism evidence="2 3">
    <name type="scientific">Kroppenstedtia pulmonis</name>
    <dbReference type="NCBI Taxonomy" id="1380685"/>
    <lineage>
        <taxon>Bacteria</taxon>
        <taxon>Bacillati</taxon>
        <taxon>Bacillota</taxon>
        <taxon>Bacilli</taxon>
        <taxon>Bacillales</taxon>
        <taxon>Thermoactinomycetaceae</taxon>
        <taxon>Kroppenstedtia</taxon>
    </lineage>
</organism>
<name>A0A7D4C8R9_9BACL</name>
<keyword evidence="3" id="KW-1185">Reference proteome</keyword>
<evidence type="ECO:0008006" key="4">
    <source>
        <dbReference type="Google" id="ProtNLM"/>
    </source>
</evidence>
<dbReference type="RefSeq" id="WP_173224721.1">
    <property type="nucleotide sequence ID" value="NZ_CP048104.1"/>
</dbReference>
<dbReference type="EMBL" id="CP048104">
    <property type="protein sequence ID" value="QKG85736.1"/>
    <property type="molecule type" value="Genomic_DNA"/>
</dbReference>
<dbReference type="Proteomes" id="UP000503088">
    <property type="component" value="Chromosome"/>
</dbReference>
<protein>
    <recommendedName>
        <fullName evidence="4">Lipoprotein</fullName>
    </recommendedName>
</protein>
<dbReference type="KEGG" id="kpul:GXN76_15605"/>
<sequence length="155" mass="17881">MKSAARLITALFVCISLVTSACGMSGSSDLSREKERDRPKYRFQMDTYRYMRDDGRFGIRNANPNLAIGEWSHPSRKDNPTQRIKRSAMAVKGVEDVQVRIIGGHAALKVIPKQGFPVRQYDELQEKVLRKVSFEMPRFEIRVKVTGNRWNPLFY</sequence>
<proteinExistence type="predicted"/>
<keyword evidence="1" id="KW-0732">Signal</keyword>
<feature type="chain" id="PRO_5039254568" description="Lipoprotein" evidence="1">
    <location>
        <begin position="22"/>
        <end position="155"/>
    </location>
</feature>
<gene>
    <name evidence="2" type="ORF">GXN76_15605</name>
</gene>
<dbReference type="PROSITE" id="PS51257">
    <property type="entry name" value="PROKAR_LIPOPROTEIN"/>
    <property type="match status" value="1"/>
</dbReference>